<evidence type="ECO:0000256" key="1">
    <source>
        <dbReference type="SAM" id="MobiDB-lite"/>
    </source>
</evidence>
<reference evidence="3" key="1">
    <citation type="journal article" date="2011" name="Nature">
        <title>Genome sequence and analysis of the tuber crop potato.</title>
        <authorList>
            <consortium name="The Potato Genome Sequencing Consortium"/>
        </authorList>
    </citation>
    <scope>NUCLEOTIDE SEQUENCE [LARGE SCALE GENOMIC DNA]</scope>
    <source>
        <strain evidence="3">cv. DM1-3 516 R44</strain>
    </source>
</reference>
<name>M1DTG5_SOLTU</name>
<feature type="compositionally biased region" description="Basic residues" evidence="1">
    <location>
        <begin position="70"/>
        <end position="80"/>
    </location>
</feature>
<dbReference type="Proteomes" id="UP000011115">
    <property type="component" value="Unassembled WGS sequence"/>
</dbReference>
<keyword evidence="3" id="KW-1185">Reference proteome</keyword>
<proteinExistence type="predicted"/>
<feature type="region of interest" description="Disordered" evidence="1">
    <location>
        <begin position="69"/>
        <end position="96"/>
    </location>
</feature>
<feature type="compositionally biased region" description="Basic and acidic residues" evidence="1">
    <location>
        <begin position="81"/>
        <end position="96"/>
    </location>
</feature>
<dbReference type="EnsemblPlants" id="PGSC0003DMT400094123">
    <property type="protein sequence ID" value="PGSC0003DMT400094123"/>
    <property type="gene ID" value="PGSC0003DMG400043694"/>
</dbReference>
<dbReference type="AlphaFoldDB" id="M1DTG5"/>
<evidence type="ECO:0000313" key="2">
    <source>
        <dbReference type="EnsemblPlants" id="PGSC0003DMT400094123"/>
    </source>
</evidence>
<dbReference type="Gramene" id="PGSC0003DMT400094123">
    <property type="protein sequence ID" value="PGSC0003DMT400094123"/>
    <property type="gene ID" value="PGSC0003DMG400043694"/>
</dbReference>
<protein>
    <submittedName>
        <fullName evidence="2">Uncharacterized protein</fullName>
    </submittedName>
</protein>
<accession>M1DTG5</accession>
<dbReference type="InParanoid" id="M1DTG5"/>
<organism evidence="2 3">
    <name type="scientific">Solanum tuberosum</name>
    <name type="common">Potato</name>
    <dbReference type="NCBI Taxonomy" id="4113"/>
    <lineage>
        <taxon>Eukaryota</taxon>
        <taxon>Viridiplantae</taxon>
        <taxon>Streptophyta</taxon>
        <taxon>Embryophyta</taxon>
        <taxon>Tracheophyta</taxon>
        <taxon>Spermatophyta</taxon>
        <taxon>Magnoliopsida</taxon>
        <taxon>eudicotyledons</taxon>
        <taxon>Gunneridae</taxon>
        <taxon>Pentapetalae</taxon>
        <taxon>asterids</taxon>
        <taxon>lamiids</taxon>
        <taxon>Solanales</taxon>
        <taxon>Solanaceae</taxon>
        <taxon>Solanoideae</taxon>
        <taxon>Solaneae</taxon>
        <taxon>Solanum</taxon>
    </lineage>
</organism>
<sequence>MFGEFTNQLRNSTGAITTNNVNSSRVEWTVGDPDRDHHSILRCALYSFSSPICIHLDLTMKANAQGKDITRKKRVNKLKKWKDGNPGDRQDHSANH</sequence>
<feature type="region of interest" description="Disordered" evidence="1">
    <location>
        <begin position="1"/>
        <end position="20"/>
    </location>
</feature>
<evidence type="ECO:0000313" key="3">
    <source>
        <dbReference type="Proteomes" id="UP000011115"/>
    </source>
</evidence>
<dbReference type="HOGENOM" id="CLU_2363793_0_0_1"/>
<dbReference type="PaxDb" id="4113-PGSC0003DMT400094123"/>
<reference evidence="2" key="2">
    <citation type="submission" date="2015-06" db="UniProtKB">
        <authorList>
            <consortium name="EnsemblPlants"/>
        </authorList>
    </citation>
    <scope>IDENTIFICATION</scope>
    <source>
        <strain evidence="2">DM1-3 516 R44</strain>
    </source>
</reference>